<feature type="transmembrane region" description="Helical" evidence="2">
    <location>
        <begin position="26"/>
        <end position="50"/>
    </location>
</feature>
<keyword evidence="4" id="KW-1185">Reference proteome</keyword>
<dbReference type="Proteomes" id="UP001589748">
    <property type="component" value="Unassembled WGS sequence"/>
</dbReference>
<keyword evidence="2" id="KW-0472">Membrane</keyword>
<comment type="caution">
    <text evidence="3">The sequence shown here is derived from an EMBL/GenBank/DDBJ whole genome shotgun (WGS) entry which is preliminary data.</text>
</comment>
<accession>A0ABV5LS82</accession>
<proteinExistence type="predicted"/>
<evidence type="ECO:0000313" key="3">
    <source>
        <dbReference type="EMBL" id="MFB9376934.1"/>
    </source>
</evidence>
<feature type="transmembrane region" description="Helical" evidence="2">
    <location>
        <begin position="157"/>
        <end position="176"/>
    </location>
</feature>
<reference evidence="3 4" key="1">
    <citation type="submission" date="2024-09" db="EMBL/GenBank/DDBJ databases">
        <authorList>
            <person name="Sun Q."/>
            <person name="Mori K."/>
        </authorList>
    </citation>
    <scope>NUCLEOTIDE SEQUENCE [LARGE SCALE GENOMIC DNA]</scope>
    <source>
        <strain evidence="3 4">TISTR 1856</strain>
    </source>
</reference>
<feature type="transmembrane region" description="Helical" evidence="2">
    <location>
        <begin position="183"/>
        <end position="201"/>
    </location>
</feature>
<organism evidence="3 4">
    <name type="scientific">Kineococcus gynurae</name>
    <dbReference type="NCBI Taxonomy" id="452979"/>
    <lineage>
        <taxon>Bacteria</taxon>
        <taxon>Bacillati</taxon>
        <taxon>Actinomycetota</taxon>
        <taxon>Actinomycetes</taxon>
        <taxon>Kineosporiales</taxon>
        <taxon>Kineosporiaceae</taxon>
        <taxon>Kineococcus</taxon>
    </lineage>
</organism>
<protein>
    <recommendedName>
        <fullName evidence="5">DUF4386 family protein</fullName>
    </recommendedName>
</protein>
<evidence type="ECO:0000313" key="4">
    <source>
        <dbReference type="Proteomes" id="UP001589748"/>
    </source>
</evidence>
<sequence>MSSLITSPAPTPVPTDGTRLDRSRSWAAAGVVAALAGVASVTVVSGHLDAVYGGGTDPAVIVGRMAEQKFWLIGHHVANLVAALLLLVVAAGLTRRLRSRLPEGSLLPAVAASGLGLVSVAGLLGTGLTTELLFALMHPEVVVPAPLVFMGYWTGTIAWLWVGAGVTGVCLALAAFRHRAVPVWIGVVSLVLGGLTLLLGLSPLQYMAGMTGPVWLLVVSLGFLLADGRRR</sequence>
<keyword evidence="2" id="KW-0812">Transmembrane</keyword>
<evidence type="ECO:0000256" key="2">
    <source>
        <dbReference type="SAM" id="Phobius"/>
    </source>
</evidence>
<gene>
    <name evidence="3" type="ORF">ACFFVI_08125</name>
</gene>
<feature type="region of interest" description="Disordered" evidence="1">
    <location>
        <begin position="1"/>
        <end position="20"/>
    </location>
</feature>
<keyword evidence="2" id="KW-1133">Transmembrane helix</keyword>
<dbReference type="RefSeq" id="WP_380135488.1">
    <property type="nucleotide sequence ID" value="NZ_JBHLUI010000003.1"/>
</dbReference>
<feature type="transmembrane region" description="Helical" evidence="2">
    <location>
        <begin position="106"/>
        <end position="137"/>
    </location>
</feature>
<feature type="transmembrane region" description="Helical" evidence="2">
    <location>
        <begin position="70"/>
        <end position="94"/>
    </location>
</feature>
<evidence type="ECO:0008006" key="5">
    <source>
        <dbReference type="Google" id="ProtNLM"/>
    </source>
</evidence>
<name>A0ABV5LS82_9ACTN</name>
<evidence type="ECO:0000256" key="1">
    <source>
        <dbReference type="SAM" id="MobiDB-lite"/>
    </source>
</evidence>
<dbReference type="EMBL" id="JBHMDM010000004">
    <property type="protein sequence ID" value="MFB9376934.1"/>
    <property type="molecule type" value="Genomic_DNA"/>
</dbReference>
<feature type="transmembrane region" description="Helical" evidence="2">
    <location>
        <begin position="207"/>
        <end position="226"/>
    </location>
</feature>